<dbReference type="RefSeq" id="WP_104323080.1">
    <property type="nucleotide sequence ID" value="NZ_PSSX01000020.1"/>
</dbReference>
<reference evidence="2 3" key="1">
    <citation type="submission" date="2018-01" db="EMBL/GenBank/DDBJ databases">
        <title>Complete genome sequences of the type strains of Marinobacter flavimaris and Marinobacter maroccanus.</title>
        <authorList>
            <person name="Palau M."/>
            <person name="Boujida N."/>
            <person name="Manresa A."/>
            <person name="Minana-Galbis D."/>
        </authorList>
    </citation>
    <scope>NUCLEOTIDE SEQUENCE [LARGE SCALE GENOMIC DNA]</scope>
    <source>
        <strain evidence="2 3">N4</strain>
    </source>
</reference>
<keyword evidence="1" id="KW-0732">Signal</keyword>
<comment type="caution">
    <text evidence="2">The sequence shown here is derived from an EMBL/GenBank/DDBJ whole genome shotgun (WGS) entry which is preliminary data.</text>
</comment>
<dbReference type="EMBL" id="PSSX01000020">
    <property type="protein sequence ID" value="PPI82923.1"/>
    <property type="molecule type" value="Genomic_DNA"/>
</dbReference>
<proteinExistence type="predicted"/>
<feature type="signal peptide" evidence="1">
    <location>
        <begin position="1"/>
        <end position="22"/>
    </location>
</feature>
<organism evidence="2 3">
    <name type="scientific">Marinobacter maroccanus</name>
    <dbReference type="NCBI Taxonomy" id="2055143"/>
    <lineage>
        <taxon>Bacteria</taxon>
        <taxon>Pseudomonadati</taxon>
        <taxon>Pseudomonadota</taxon>
        <taxon>Gammaproteobacteria</taxon>
        <taxon>Pseudomonadales</taxon>
        <taxon>Marinobacteraceae</taxon>
        <taxon>Marinobacter</taxon>
    </lineage>
</organism>
<dbReference type="OrthoDB" id="6364155at2"/>
<gene>
    <name evidence="2" type="ORF">KEHDKFFH_17375</name>
</gene>
<keyword evidence="3" id="KW-1185">Reference proteome</keyword>
<accession>A0A2S5Z6D4</accession>
<sequence length="205" mass="22505">MKRRHLLTTAISGLVVALPAFGGVQTMTSDEMVETYVKDSAVIVVPKERKKSDADRQRILRSLTISPGEPVLTEAEEEAYRDALQRYVDEGKTDALENAEEEFLRRALLLPQEEIARAQPPAEFTPTIPPIIFGQQAQIPEEPFTQTFLNDQLGIGFDGQNLNFSIGNPPGIDQIQVPQAINEGPITLTPRPGGGFDLSIAVPDQ</sequence>
<dbReference type="Proteomes" id="UP000239917">
    <property type="component" value="Unassembled WGS sequence"/>
</dbReference>
<feature type="chain" id="PRO_5015473657" evidence="1">
    <location>
        <begin position="23"/>
        <end position="205"/>
    </location>
</feature>
<protein>
    <submittedName>
        <fullName evidence="2">Uncharacterized protein</fullName>
    </submittedName>
</protein>
<evidence type="ECO:0000256" key="1">
    <source>
        <dbReference type="SAM" id="SignalP"/>
    </source>
</evidence>
<evidence type="ECO:0000313" key="3">
    <source>
        <dbReference type="Proteomes" id="UP000239917"/>
    </source>
</evidence>
<evidence type="ECO:0000313" key="2">
    <source>
        <dbReference type="EMBL" id="PPI82923.1"/>
    </source>
</evidence>
<name>A0A2S5Z6D4_9GAMM</name>
<dbReference type="AlphaFoldDB" id="A0A2S5Z6D4"/>